<dbReference type="EMBL" id="JAPWTK010000324">
    <property type="protein sequence ID" value="KAJ8942489.1"/>
    <property type="molecule type" value="Genomic_DNA"/>
</dbReference>
<evidence type="ECO:0000259" key="3">
    <source>
        <dbReference type="PROSITE" id="PS50186"/>
    </source>
</evidence>
<proteinExistence type="predicted"/>
<dbReference type="InterPro" id="IPR047016">
    <property type="entry name" value="RGS6/7/9/11"/>
</dbReference>
<accession>A0AAV8XW40</accession>
<evidence type="ECO:0000313" key="5">
    <source>
        <dbReference type="Proteomes" id="UP001162162"/>
    </source>
</evidence>
<keyword evidence="5" id="KW-1185">Reference proteome</keyword>
<dbReference type="PROSITE" id="PS50186">
    <property type="entry name" value="DEP"/>
    <property type="match status" value="1"/>
</dbReference>
<dbReference type="InterPro" id="IPR036390">
    <property type="entry name" value="WH_DNA-bd_sf"/>
</dbReference>
<feature type="domain" description="DEP" evidence="3">
    <location>
        <begin position="129"/>
        <end position="170"/>
    </location>
</feature>
<dbReference type="AlphaFoldDB" id="A0AAV8XW40"/>
<evidence type="ECO:0000313" key="4">
    <source>
        <dbReference type="EMBL" id="KAJ8942489.1"/>
    </source>
</evidence>
<dbReference type="PANTHER" id="PTHR45746">
    <property type="entry name" value="LP21163P"/>
    <property type="match status" value="1"/>
</dbReference>
<dbReference type="GO" id="GO:0008277">
    <property type="term" value="P:regulation of G protein-coupled receptor signaling pathway"/>
    <property type="evidence" value="ECO:0007669"/>
    <property type="project" value="InterPro"/>
</dbReference>
<feature type="region of interest" description="Disordered" evidence="2">
    <location>
        <begin position="87"/>
        <end position="108"/>
    </location>
</feature>
<dbReference type="Gene3D" id="1.10.10.10">
    <property type="entry name" value="Winged helix-like DNA-binding domain superfamily/Winged helix DNA-binding domain"/>
    <property type="match status" value="1"/>
</dbReference>
<dbReference type="InterPro" id="IPR000591">
    <property type="entry name" value="DEP_dom"/>
</dbReference>
<dbReference type="GO" id="GO:0043005">
    <property type="term" value="C:neuron projection"/>
    <property type="evidence" value="ECO:0007669"/>
    <property type="project" value="TreeGrafter"/>
</dbReference>
<dbReference type="InterPro" id="IPR036388">
    <property type="entry name" value="WH-like_DNA-bd_sf"/>
</dbReference>
<protein>
    <recommendedName>
        <fullName evidence="3">DEP domain-containing protein</fullName>
    </recommendedName>
</protein>
<dbReference type="GO" id="GO:0005737">
    <property type="term" value="C:cytoplasm"/>
    <property type="evidence" value="ECO:0007669"/>
    <property type="project" value="TreeGrafter"/>
</dbReference>
<dbReference type="GO" id="GO:0005096">
    <property type="term" value="F:GTPase activator activity"/>
    <property type="evidence" value="ECO:0007669"/>
    <property type="project" value="TreeGrafter"/>
</dbReference>
<dbReference type="Pfam" id="PF00610">
    <property type="entry name" value="DEP"/>
    <property type="match status" value="1"/>
</dbReference>
<organism evidence="4 5">
    <name type="scientific">Aromia moschata</name>
    <dbReference type="NCBI Taxonomy" id="1265417"/>
    <lineage>
        <taxon>Eukaryota</taxon>
        <taxon>Metazoa</taxon>
        <taxon>Ecdysozoa</taxon>
        <taxon>Arthropoda</taxon>
        <taxon>Hexapoda</taxon>
        <taxon>Insecta</taxon>
        <taxon>Pterygota</taxon>
        <taxon>Neoptera</taxon>
        <taxon>Endopterygota</taxon>
        <taxon>Coleoptera</taxon>
        <taxon>Polyphaga</taxon>
        <taxon>Cucujiformia</taxon>
        <taxon>Chrysomeloidea</taxon>
        <taxon>Cerambycidae</taxon>
        <taxon>Cerambycinae</taxon>
        <taxon>Callichromatini</taxon>
        <taxon>Aromia</taxon>
    </lineage>
</organism>
<sequence>MYVVIPSQLLLAQEEVKIFIKVTSILGCIAAANVYKRDKPTAIIPQAKADIPITSMLEVGWEDTGHKEEVIPPGIIWLPLSKSEPNNGGCTGVSNEDPVSAQPAATAEESPNHLLYKKMEKIVEKMQDEVTGVPVRTVKSFMSKIPSVFTGSDLIMWMMKNLDVEDQQEAFTSSTFNGIPWLLFSHR</sequence>
<comment type="caution">
    <text evidence="4">The sequence shown here is derived from an EMBL/GenBank/DDBJ whole genome shotgun (WGS) entry which is preliminary data.</text>
</comment>
<dbReference type="GO" id="GO:0035556">
    <property type="term" value="P:intracellular signal transduction"/>
    <property type="evidence" value="ECO:0007669"/>
    <property type="project" value="InterPro"/>
</dbReference>
<evidence type="ECO:0000256" key="1">
    <source>
        <dbReference type="ARBA" id="ARBA00022700"/>
    </source>
</evidence>
<dbReference type="GO" id="GO:0009968">
    <property type="term" value="P:negative regulation of signal transduction"/>
    <property type="evidence" value="ECO:0007669"/>
    <property type="project" value="UniProtKB-KW"/>
</dbReference>
<dbReference type="SUPFAM" id="SSF46785">
    <property type="entry name" value="Winged helix' DNA-binding domain"/>
    <property type="match status" value="1"/>
</dbReference>
<evidence type="ECO:0000256" key="2">
    <source>
        <dbReference type="SAM" id="MobiDB-lite"/>
    </source>
</evidence>
<dbReference type="PANTHER" id="PTHR45746:SF6">
    <property type="entry name" value="LP21163P"/>
    <property type="match status" value="1"/>
</dbReference>
<keyword evidence="1" id="KW-0734">Signal transduction inhibitor</keyword>
<gene>
    <name evidence="4" type="ORF">NQ318_017785</name>
</gene>
<dbReference type="Proteomes" id="UP001162162">
    <property type="component" value="Unassembled WGS sequence"/>
</dbReference>
<name>A0AAV8XW40_9CUCU</name>
<reference evidence="4" key="1">
    <citation type="journal article" date="2023" name="Insect Mol. Biol.">
        <title>Genome sequencing provides insights into the evolution of gene families encoding plant cell wall-degrading enzymes in longhorned beetles.</title>
        <authorList>
            <person name="Shin N.R."/>
            <person name="Okamura Y."/>
            <person name="Kirsch R."/>
            <person name="Pauchet Y."/>
        </authorList>
    </citation>
    <scope>NUCLEOTIDE SEQUENCE</scope>
    <source>
        <strain evidence="4">AMC_N1</strain>
    </source>
</reference>
<dbReference type="CDD" id="cd04450">
    <property type="entry name" value="DEP_RGS7-like"/>
    <property type="match status" value="1"/>
</dbReference>